<proteinExistence type="predicted"/>
<dbReference type="Proteomes" id="UP000821853">
    <property type="component" value="Chromosome 3"/>
</dbReference>
<dbReference type="InterPro" id="IPR026082">
    <property type="entry name" value="ABCA"/>
</dbReference>
<evidence type="ECO:0000313" key="4">
    <source>
        <dbReference type="EMBL" id="KAH9371289.1"/>
    </source>
</evidence>
<dbReference type="GO" id="GO:0016887">
    <property type="term" value="F:ATP hydrolysis activity"/>
    <property type="evidence" value="ECO:0007669"/>
    <property type="project" value="InterPro"/>
</dbReference>
<dbReference type="PROSITE" id="PS00211">
    <property type="entry name" value="ABC_TRANSPORTER_1"/>
    <property type="match status" value="1"/>
</dbReference>
<reference evidence="4 5" key="1">
    <citation type="journal article" date="2020" name="Cell">
        <title>Large-Scale Comparative Analyses of Tick Genomes Elucidate Their Genetic Diversity and Vector Capacities.</title>
        <authorList>
            <consortium name="Tick Genome and Microbiome Consortium (TIGMIC)"/>
            <person name="Jia N."/>
            <person name="Wang J."/>
            <person name="Shi W."/>
            <person name="Du L."/>
            <person name="Sun Y."/>
            <person name="Zhan W."/>
            <person name="Jiang J.F."/>
            <person name="Wang Q."/>
            <person name="Zhang B."/>
            <person name="Ji P."/>
            <person name="Bell-Sakyi L."/>
            <person name="Cui X.M."/>
            <person name="Yuan T.T."/>
            <person name="Jiang B.G."/>
            <person name="Yang W.F."/>
            <person name="Lam T.T."/>
            <person name="Chang Q.C."/>
            <person name="Ding S.J."/>
            <person name="Wang X.J."/>
            <person name="Zhu J.G."/>
            <person name="Ruan X.D."/>
            <person name="Zhao L."/>
            <person name="Wei J.T."/>
            <person name="Ye R.Z."/>
            <person name="Que T.C."/>
            <person name="Du C.H."/>
            <person name="Zhou Y.H."/>
            <person name="Cheng J.X."/>
            <person name="Dai P.F."/>
            <person name="Guo W.B."/>
            <person name="Han X.H."/>
            <person name="Huang E.J."/>
            <person name="Li L.F."/>
            <person name="Wei W."/>
            <person name="Gao Y.C."/>
            <person name="Liu J.Z."/>
            <person name="Shao H.Z."/>
            <person name="Wang X."/>
            <person name="Wang C.C."/>
            <person name="Yang T.C."/>
            <person name="Huo Q.B."/>
            <person name="Li W."/>
            <person name="Chen H.Y."/>
            <person name="Chen S.E."/>
            <person name="Zhou L.G."/>
            <person name="Ni X.B."/>
            <person name="Tian J.H."/>
            <person name="Sheng Y."/>
            <person name="Liu T."/>
            <person name="Pan Y.S."/>
            <person name="Xia L.Y."/>
            <person name="Li J."/>
            <person name="Zhao F."/>
            <person name="Cao W.C."/>
        </authorList>
    </citation>
    <scope>NUCLEOTIDE SEQUENCE [LARGE SCALE GENOMIC DNA]</scope>
    <source>
        <strain evidence="4">HaeL-2018</strain>
    </source>
</reference>
<dbReference type="SUPFAM" id="SSF52540">
    <property type="entry name" value="P-loop containing nucleoside triphosphate hydrolases"/>
    <property type="match status" value="1"/>
</dbReference>
<dbReference type="Pfam" id="PF00005">
    <property type="entry name" value="ABC_tran"/>
    <property type="match status" value="1"/>
</dbReference>
<dbReference type="GO" id="GO:0140359">
    <property type="term" value="F:ABC-type transporter activity"/>
    <property type="evidence" value="ECO:0007669"/>
    <property type="project" value="InterPro"/>
</dbReference>
<sequence>MRNEIAPLIPQNRPLVQRGDPAHGSSRHKLVRQCAPEECHGIKKVPLHFLCDRRSLEDVKGEASEQYVGQNTYHELLPKVIRSVVFPLCSSLMCSNFVLFPIAERALQVKHLHIITGMSPLLYWLINFVFDFLFYMGTALLVVVPVAVFHHDQLSNNDIAATGCLGAVFMEHYADEASSEWWYPVVETVLQVSRLVPSNSYSRGMIAILQLAEENLLCETGGAELQSRCHNKLTRHQKSLMRCCQNLESQDPSQYVIRPMDVHPYSAFYEVLTLSLEGVLAFILLLIIEWKLPRISQYLSKPADRDYNFASEKIFSPTAEALKPVKKMEGDTEVVLEEALVERIMTGGLPLVRVPPLLTVHNLHKAYGEPKYNPVLRGLSFTVSSGECFGLLGVNGVGKTTTFRVLTGELLPHEGDAYISGFSLVRDTAKFRRNIGYCPEKDGLLEMMTGRETLLLFGRLKGIAMTSEYLEAQLDIFHLAEFADHLVGTYSAGNKRKLSLCIAMLGLPKLVLLDEPFVGIGSTARTVILNYMGAFQRASNVSFLMSSHREMYSTNGFAKCYNVIFPDADLVKNYENLLEFRVYQVGVCWSEMFIRMARIKKRFKLQNFFITDASLEQIFLSVTRRQACEAATAAAAAGAANAPDMGAKLVANTLGI</sequence>
<dbReference type="EMBL" id="JABSTR010000005">
    <property type="protein sequence ID" value="KAH9371289.1"/>
    <property type="molecule type" value="Genomic_DNA"/>
</dbReference>
<dbReference type="OMA" id="MSSHREM"/>
<dbReference type="Gene3D" id="3.40.50.300">
    <property type="entry name" value="P-loop containing nucleotide triphosphate hydrolases"/>
    <property type="match status" value="1"/>
</dbReference>
<keyword evidence="2" id="KW-0812">Transmembrane</keyword>
<feature type="transmembrane region" description="Helical" evidence="2">
    <location>
        <begin position="267"/>
        <end position="288"/>
    </location>
</feature>
<dbReference type="InterPro" id="IPR003439">
    <property type="entry name" value="ABC_transporter-like_ATP-bd"/>
</dbReference>
<keyword evidence="5" id="KW-1185">Reference proteome</keyword>
<dbReference type="InterPro" id="IPR017871">
    <property type="entry name" value="ABC_transporter-like_CS"/>
</dbReference>
<feature type="transmembrane region" description="Helical" evidence="2">
    <location>
        <begin position="80"/>
        <end position="100"/>
    </location>
</feature>
<dbReference type="GO" id="GO:0005319">
    <property type="term" value="F:lipid transporter activity"/>
    <property type="evidence" value="ECO:0007669"/>
    <property type="project" value="TreeGrafter"/>
</dbReference>
<dbReference type="OrthoDB" id="6435757at2759"/>
<feature type="region of interest" description="Disordered" evidence="1">
    <location>
        <begin position="1"/>
        <end position="27"/>
    </location>
</feature>
<evidence type="ECO:0000259" key="3">
    <source>
        <dbReference type="PROSITE" id="PS50893"/>
    </source>
</evidence>
<name>A0A9J6G991_HAELO</name>
<evidence type="ECO:0000256" key="1">
    <source>
        <dbReference type="SAM" id="MobiDB-lite"/>
    </source>
</evidence>
<keyword evidence="2" id="KW-1133">Transmembrane helix</keyword>
<comment type="caution">
    <text evidence="4">The sequence shown here is derived from an EMBL/GenBank/DDBJ whole genome shotgun (WGS) entry which is preliminary data.</text>
</comment>
<evidence type="ECO:0000256" key="2">
    <source>
        <dbReference type="SAM" id="Phobius"/>
    </source>
</evidence>
<dbReference type="GO" id="GO:0005524">
    <property type="term" value="F:ATP binding"/>
    <property type="evidence" value="ECO:0007669"/>
    <property type="project" value="InterPro"/>
</dbReference>
<dbReference type="InterPro" id="IPR027417">
    <property type="entry name" value="P-loop_NTPase"/>
</dbReference>
<organism evidence="4 5">
    <name type="scientific">Haemaphysalis longicornis</name>
    <name type="common">Bush tick</name>
    <dbReference type="NCBI Taxonomy" id="44386"/>
    <lineage>
        <taxon>Eukaryota</taxon>
        <taxon>Metazoa</taxon>
        <taxon>Ecdysozoa</taxon>
        <taxon>Arthropoda</taxon>
        <taxon>Chelicerata</taxon>
        <taxon>Arachnida</taxon>
        <taxon>Acari</taxon>
        <taxon>Parasitiformes</taxon>
        <taxon>Ixodida</taxon>
        <taxon>Ixodoidea</taxon>
        <taxon>Ixodidae</taxon>
        <taxon>Haemaphysalinae</taxon>
        <taxon>Haemaphysalis</taxon>
    </lineage>
</organism>
<dbReference type="PROSITE" id="PS50893">
    <property type="entry name" value="ABC_TRANSPORTER_2"/>
    <property type="match status" value="1"/>
</dbReference>
<evidence type="ECO:0000313" key="5">
    <source>
        <dbReference type="Proteomes" id="UP000821853"/>
    </source>
</evidence>
<dbReference type="VEuPathDB" id="VectorBase:HLOH_045352"/>
<feature type="domain" description="ABC transporter" evidence="3">
    <location>
        <begin position="358"/>
        <end position="590"/>
    </location>
</feature>
<dbReference type="AlphaFoldDB" id="A0A9J6G991"/>
<accession>A0A9J6G991</accession>
<protein>
    <recommendedName>
        <fullName evidence="3">ABC transporter domain-containing protein</fullName>
    </recommendedName>
</protein>
<keyword evidence="2" id="KW-0472">Membrane</keyword>
<dbReference type="PANTHER" id="PTHR19229">
    <property type="entry name" value="ATP-BINDING CASSETTE TRANSPORTER SUBFAMILY A ABCA"/>
    <property type="match status" value="1"/>
</dbReference>
<dbReference type="PANTHER" id="PTHR19229:SF250">
    <property type="entry name" value="ABC TRANSPORTER DOMAIN-CONTAINING PROTEIN-RELATED"/>
    <property type="match status" value="1"/>
</dbReference>
<feature type="transmembrane region" description="Helical" evidence="2">
    <location>
        <begin position="121"/>
        <end position="148"/>
    </location>
</feature>
<gene>
    <name evidence="4" type="ORF">HPB48_022527</name>
</gene>
<dbReference type="GO" id="GO:0016020">
    <property type="term" value="C:membrane"/>
    <property type="evidence" value="ECO:0007669"/>
    <property type="project" value="InterPro"/>
</dbReference>